<keyword evidence="1" id="KW-0732">Signal</keyword>
<dbReference type="EMBL" id="AMRG01000003">
    <property type="protein sequence ID" value="EKE85259.1"/>
    <property type="molecule type" value="Genomic_DNA"/>
</dbReference>
<evidence type="ECO:0000313" key="2">
    <source>
        <dbReference type="EMBL" id="EKE85259.1"/>
    </source>
</evidence>
<feature type="signal peptide" evidence="1">
    <location>
        <begin position="1"/>
        <end position="29"/>
    </location>
</feature>
<sequence length="157" mass="17799">MKSQQIRKFVHFTLIMLGLLLSLNRSAYADVTVSPQQVVSRYCELEFIGARFDAEQQPKFDNLVSWPAAPAVATRHLVIDRFAVVPLSNDAGYAEVAVDYWVIGILSDNQLQRFSESKSKRIVFRLHEDSSGWRIHAPRLDPHVSLSAVTQYLAQAR</sequence>
<feature type="chain" id="PRO_5003860145" evidence="1">
    <location>
        <begin position="30"/>
        <end position="157"/>
    </location>
</feature>
<comment type="caution">
    <text evidence="2">The sequence shown here is derived from an EMBL/GenBank/DDBJ whole genome shotgun (WGS) entry which is preliminary data.</text>
</comment>
<accession>K2KSC5</accession>
<dbReference type="Proteomes" id="UP000014115">
    <property type="component" value="Unassembled WGS sequence"/>
</dbReference>
<evidence type="ECO:0000256" key="1">
    <source>
        <dbReference type="SAM" id="SignalP"/>
    </source>
</evidence>
<dbReference type="PATRIC" id="fig|740709.3.peg.583"/>
<dbReference type="RefSeq" id="WP_008487617.1">
    <property type="nucleotide sequence ID" value="NZ_AMRG01000003.1"/>
</dbReference>
<reference evidence="2 3" key="1">
    <citation type="journal article" date="2012" name="J. Bacteriol.">
        <title>Genome Sequence of Idiomarina xiamenensis Type Strain 10-D-4.</title>
        <authorList>
            <person name="Lai Q."/>
            <person name="Wang L."/>
            <person name="Wang W."/>
            <person name="Shao Z."/>
        </authorList>
    </citation>
    <scope>NUCLEOTIDE SEQUENCE [LARGE SCALE GENOMIC DNA]</scope>
    <source>
        <strain evidence="2 3">10-D-4</strain>
    </source>
</reference>
<keyword evidence="3" id="KW-1185">Reference proteome</keyword>
<dbReference type="AlphaFoldDB" id="K2KSC5"/>
<organism evidence="2 3">
    <name type="scientific">Idiomarina xiamenensis 10-D-4</name>
    <dbReference type="NCBI Taxonomy" id="740709"/>
    <lineage>
        <taxon>Bacteria</taxon>
        <taxon>Pseudomonadati</taxon>
        <taxon>Pseudomonadota</taxon>
        <taxon>Gammaproteobacteria</taxon>
        <taxon>Alteromonadales</taxon>
        <taxon>Idiomarinaceae</taxon>
        <taxon>Idiomarina</taxon>
    </lineage>
</organism>
<proteinExistence type="predicted"/>
<protein>
    <submittedName>
        <fullName evidence="2">Uncharacterized protein</fullName>
    </submittedName>
</protein>
<gene>
    <name evidence="2" type="ORF">A10D4_02905</name>
</gene>
<name>K2KSC5_9GAMM</name>
<evidence type="ECO:0000313" key="3">
    <source>
        <dbReference type="Proteomes" id="UP000014115"/>
    </source>
</evidence>
<dbReference type="STRING" id="740709.A10D4_02905"/>